<comment type="caution">
    <text evidence="3">The sequence shown here is derived from an EMBL/GenBank/DDBJ whole genome shotgun (WGS) entry which is preliminary data.</text>
</comment>
<dbReference type="VEuPathDB" id="TriTrypDB:TcCLB.503891.30"/>
<dbReference type="GO" id="GO:0005886">
    <property type="term" value="C:plasma membrane"/>
    <property type="evidence" value="ECO:0007669"/>
    <property type="project" value="TreeGrafter"/>
</dbReference>
<dbReference type="PANTHER" id="PTHR23086">
    <property type="entry name" value="PHOSPHATIDYLINOSITOL-4-PHOSPHATE 5-KINASE"/>
    <property type="match status" value="1"/>
</dbReference>
<dbReference type="InterPro" id="IPR002498">
    <property type="entry name" value="PInositol-4-P-4/5-kinase_core"/>
</dbReference>
<keyword evidence="1" id="KW-0067">ATP-binding</keyword>
<dbReference type="InterPro" id="IPR027484">
    <property type="entry name" value="PInositol-4-P-5-kinase_N"/>
</dbReference>
<evidence type="ECO:0000259" key="2">
    <source>
        <dbReference type="PROSITE" id="PS51455"/>
    </source>
</evidence>
<dbReference type="PANTHER" id="PTHR23086:SF144">
    <property type="entry name" value="5-KINASE, PUTATIVE-RELATED"/>
    <property type="match status" value="1"/>
</dbReference>
<dbReference type="EMBL" id="PRFA01000013">
    <property type="protein sequence ID" value="PWU98151.1"/>
    <property type="molecule type" value="Genomic_DNA"/>
</dbReference>
<dbReference type="InterPro" id="IPR027483">
    <property type="entry name" value="PInositol-4-P-4/5-kinase_C_sf"/>
</dbReference>
<protein>
    <submittedName>
        <fullName evidence="3">Putative phosphatidylinositol-4-phosphate 5-kinase</fullName>
    </submittedName>
</protein>
<keyword evidence="1" id="KW-0808">Transferase</keyword>
<proteinExistence type="predicted"/>
<dbReference type="VEuPathDB" id="TriTrypDB:ECC02_003826"/>
<evidence type="ECO:0000313" key="3">
    <source>
        <dbReference type="EMBL" id="PWU98151.1"/>
    </source>
</evidence>
<dbReference type="GO" id="GO:0016308">
    <property type="term" value="F:1-phosphatidylinositol-4-phosphate 5-kinase activity"/>
    <property type="evidence" value="ECO:0007669"/>
    <property type="project" value="TreeGrafter"/>
</dbReference>
<dbReference type="VEuPathDB" id="TriTrypDB:TcBrA4_0003540"/>
<dbReference type="VEuPathDB" id="TriTrypDB:TcYC6_0080390"/>
<dbReference type="AlphaFoldDB" id="A0A2V2VP72"/>
<dbReference type="Gene3D" id="3.30.800.10">
    <property type="entry name" value="Phosphatidylinositol Phosphate Kinase II Beta"/>
    <property type="match status" value="1"/>
</dbReference>
<gene>
    <name evidence="3" type="ORF">C4B63_13g129</name>
</gene>
<dbReference type="CDD" id="cd00139">
    <property type="entry name" value="PIPKc"/>
    <property type="match status" value="1"/>
</dbReference>
<dbReference type="PROSITE" id="PS51455">
    <property type="entry name" value="PIPK"/>
    <property type="match status" value="1"/>
</dbReference>
<dbReference type="VEuPathDB" id="TriTrypDB:Tc_MARK_8482"/>
<dbReference type="VEuPathDB" id="TriTrypDB:BCY84_16132"/>
<sequence length="488" mass="55976">MGGIQSVGGAATSGHGFTGKQVSGALAAAADAQRKSHRERLKAEEYLPRAVRRTVSGVIQTLDEIGREKYQEKRVLQFQVPDSEGNMGTVTVHEYAPEVFRFLRQLDGLGEDMFADEWTLPEDRLALELGEGRSMALFLKSKSMDLMCKTIAEEEVNVLLKLLPQYTEHLSRNTNTLLMRFSMLLRIEAGAEVGFILCFGDVFAPCRTLNEKWDLKGRIPKPGKYQHFPKLIQRPYEPNPYLIETPRDTIEFPELFGSQEERVVVVEAADKDKLATRKDKDLTRLFWLERHERNKLIRALMKDYEFLGNAGMMDYSLLIGVAYNETKVSRSGKLVRSMRMTYPMGSERDADLAEVRPASLPRRCPTPHDFRAGITSLQDQEIYFIGIIDMLTKYTWKKKTANFFKKFLWKPETLSTIPPVEYRKRISKYTKIIFPDVNGQITPLSRVAEGVVVVAYCGRNAMYVRWDSNCIYTYKEIMLRVVSFVELR</sequence>
<dbReference type="VEuPathDB" id="TriTrypDB:TCDM_01208"/>
<dbReference type="Gene3D" id="3.30.810.10">
    <property type="entry name" value="2-Layer Sandwich"/>
    <property type="match status" value="1"/>
</dbReference>
<dbReference type="GO" id="GO:0046854">
    <property type="term" value="P:phosphatidylinositol phosphate biosynthetic process"/>
    <property type="evidence" value="ECO:0007669"/>
    <property type="project" value="TreeGrafter"/>
</dbReference>
<dbReference type="VEuPathDB" id="TriTrypDB:C3747_7g148"/>
<feature type="domain" description="PIPK" evidence="2">
    <location>
        <begin position="30"/>
        <end position="434"/>
    </location>
</feature>
<evidence type="ECO:0000256" key="1">
    <source>
        <dbReference type="PROSITE-ProRule" id="PRU00781"/>
    </source>
</evidence>
<organism evidence="3 4">
    <name type="scientific">Trypanosoma cruzi</name>
    <dbReference type="NCBI Taxonomy" id="5693"/>
    <lineage>
        <taxon>Eukaryota</taxon>
        <taxon>Discoba</taxon>
        <taxon>Euglenozoa</taxon>
        <taxon>Kinetoplastea</taxon>
        <taxon>Metakinetoplastina</taxon>
        <taxon>Trypanosomatida</taxon>
        <taxon>Trypanosomatidae</taxon>
        <taxon>Trypanosoma</taxon>
        <taxon>Schizotrypanum</taxon>
    </lineage>
</organism>
<evidence type="ECO:0000313" key="4">
    <source>
        <dbReference type="Proteomes" id="UP000246121"/>
    </source>
</evidence>
<dbReference type="SUPFAM" id="SSF56104">
    <property type="entry name" value="SAICAR synthase-like"/>
    <property type="match status" value="1"/>
</dbReference>
<dbReference type="VEuPathDB" id="TriTrypDB:TcCLB.510289.30"/>
<dbReference type="Proteomes" id="UP000246121">
    <property type="component" value="Unassembled WGS sequence"/>
</dbReference>
<dbReference type="GO" id="GO:0005524">
    <property type="term" value="F:ATP binding"/>
    <property type="evidence" value="ECO:0007669"/>
    <property type="project" value="UniProtKB-UniRule"/>
</dbReference>
<dbReference type="SMART" id="SM00330">
    <property type="entry name" value="PIPKc"/>
    <property type="match status" value="1"/>
</dbReference>
<dbReference type="VEuPathDB" id="TriTrypDB:C4B63_13g129"/>
<accession>A0A2V2VP72</accession>
<keyword evidence="1" id="KW-0547">Nucleotide-binding</keyword>
<dbReference type="VEuPathDB" id="TriTrypDB:TcCL_ESM02050"/>
<dbReference type="VEuPathDB" id="TriTrypDB:TcG_02434"/>
<reference evidence="3 4" key="1">
    <citation type="journal article" date="2018" name="Microb. Genom.">
        <title>Expanding an expanded genome: long-read sequencing of Trypanosoma cruzi.</title>
        <authorList>
            <person name="Berna L."/>
            <person name="Rodriguez M."/>
            <person name="Chiribao M.L."/>
            <person name="Parodi-Talice A."/>
            <person name="Pita S."/>
            <person name="Rijo G."/>
            <person name="Alvarez-Valin F."/>
            <person name="Robello C."/>
        </authorList>
    </citation>
    <scope>NUCLEOTIDE SEQUENCE [LARGE SCALE GENOMIC DNA]</scope>
    <source>
        <strain evidence="3 4">Dm28c</strain>
    </source>
</reference>
<dbReference type="Pfam" id="PF01504">
    <property type="entry name" value="PIP5K"/>
    <property type="match status" value="1"/>
</dbReference>
<dbReference type="VEuPathDB" id="TriTrypDB:TCSYLVIO_007439"/>
<name>A0A2V2VP72_TRYCR</name>
<dbReference type="InterPro" id="IPR023610">
    <property type="entry name" value="PInositol-4/5-P-5/4-kinase"/>
</dbReference>
<keyword evidence="1 3" id="KW-0418">Kinase</keyword>